<feature type="domain" description="HAMP" evidence="14">
    <location>
        <begin position="262"/>
        <end position="315"/>
    </location>
</feature>
<dbReference type="GO" id="GO:0005886">
    <property type="term" value="C:plasma membrane"/>
    <property type="evidence" value="ECO:0007669"/>
    <property type="project" value="UniProtKB-SubCell"/>
</dbReference>
<evidence type="ECO:0000256" key="1">
    <source>
        <dbReference type="ARBA" id="ARBA00004651"/>
    </source>
</evidence>
<keyword evidence="4" id="KW-0145">Chemotaxis</keyword>
<dbReference type="GO" id="GO:0007165">
    <property type="term" value="P:signal transduction"/>
    <property type="evidence" value="ECO:0007669"/>
    <property type="project" value="UniProtKB-KW"/>
</dbReference>
<evidence type="ECO:0000259" key="14">
    <source>
        <dbReference type="PROSITE" id="PS50885"/>
    </source>
</evidence>
<dbReference type="Gene3D" id="1.10.287.950">
    <property type="entry name" value="Methyl-accepting chemotaxis protein"/>
    <property type="match status" value="1"/>
</dbReference>
<evidence type="ECO:0000256" key="4">
    <source>
        <dbReference type="ARBA" id="ARBA00022500"/>
    </source>
</evidence>
<comment type="subcellular location">
    <subcellularLocation>
        <location evidence="1">Cell membrane</location>
        <topology evidence="1">Multi-pass membrane protein</topology>
    </subcellularLocation>
</comment>
<organism evidence="15 17">
    <name type="scientific">Aliivibrio finisterrensis</name>
    <dbReference type="NCBI Taxonomy" id="511998"/>
    <lineage>
        <taxon>Bacteria</taxon>
        <taxon>Pseudomonadati</taxon>
        <taxon>Pseudomonadota</taxon>
        <taxon>Gammaproteobacteria</taxon>
        <taxon>Vibrionales</taxon>
        <taxon>Vibrionaceae</taxon>
        <taxon>Aliivibrio</taxon>
    </lineage>
</organism>
<dbReference type="SMART" id="SM00283">
    <property type="entry name" value="MA"/>
    <property type="match status" value="1"/>
</dbReference>
<dbReference type="PROSITE" id="PS50111">
    <property type="entry name" value="CHEMOTAXIS_TRANSDUC_2"/>
    <property type="match status" value="1"/>
</dbReference>
<dbReference type="PANTHER" id="PTHR32089">
    <property type="entry name" value="METHYL-ACCEPTING CHEMOTAXIS PROTEIN MCPB"/>
    <property type="match status" value="1"/>
</dbReference>
<evidence type="ECO:0000259" key="13">
    <source>
        <dbReference type="PROSITE" id="PS50111"/>
    </source>
</evidence>
<feature type="transmembrane region" description="Helical" evidence="12">
    <location>
        <begin position="6"/>
        <end position="26"/>
    </location>
</feature>
<evidence type="ECO:0000256" key="6">
    <source>
        <dbReference type="ARBA" id="ARBA00022989"/>
    </source>
</evidence>
<evidence type="ECO:0000256" key="8">
    <source>
        <dbReference type="ARBA" id="ARBA00023224"/>
    </source>
</evidence>
<dbReference type="Pfam" id="PF00015">
    <property type="entry name" value="MCPsignal"/>
    <property type="match status" value="1"/>
</dbReference>
<keyword evidence="5 12" id="KW-0812">Transmembrane</keyword>
<dbReference type="AlphaFoldDB" id="A0A4Q5KX11"/>
<sequence length="593" mass="65828">MKVKHILYTLCLVGVMGMVFTLGYAYKITQDSNRLNQAQLDLAELRVNLLNMRRNEKDFMTRLDMKYLNKFEKNAQLFHSNSEAIDKTLDVFGIHLQQQEAIQHELKEYVLVFQNLVNAYKTLGLTEQDGLVGDYQQIRKPLYLQAFQNHDVELLEGILLFDEAIQKGDTIQETNLNSNLSELALYANKVIDQKKILGLAYNEGIKGDARVQSSEVERKFSLLINELDEKVTDYVNYLSWQKYLVSGVLIISLISLSIMLSLVIVRRISSQANVINEIIETNNIALRAKNIGEDEISQIGSSFNSLLDKIQLLVSDSQQKSSGLAHSASEMQVQLEKSLDDFNSQLQHTMRMSAAIHDMSLNVADIANNTEAAAENATVSHRNATEGQLTLQEASKGITHLSSVLSLSQQDITHLSELVDKVGSVVAIIQSIAEQTNLLALNAAIEAARAGEQGRGFAVVADEVRSLATRTQESTEEISGIIDSIQAQTSKVVKNIDQCSQQGKRSADQATKAEDILNQIIIDMSMISNSSTQIASAIEEQNVTTTDVSQTIRELGELTKNNIDSAQRCLLEIQGVAAQSEDMKLQVSQFKID</sequence>
<comment type="similarity">
    <text evidence="9">Belongs to the methyl-accepting chemotaxis (MCP) protein family.</text>
</comment>
<evidence type="ECO:0000256" key="3">
    <source>
        <dbReference type="ARBA" id="ARBA00022481"/>
    </source>
</evidence>
<evidence type="ECO:0000256" key="9">
    <source>
        <dbReference type="ARBA" id="ARBA00029447"/>
    </source>
</evidence>
<keyword evidence="8 10" id="KW-0807">Transducer</keyword>
<keyword evidence="7 12" id="KW-0472">Membrane</keyword>
<evidence type="ECO:0000313" key="18">
    <source>
        <dbReference type="Proteomes" id="UP000294166"/>
    </source>
</evidence>
<protein>
    <submittedName>
        <fullName evidence="15">Methyl-accepting chemotaxis protein</fullName>
    </submittedName>
</protein>
<evidence type="ECO:0000313" key="15">
    <source>
        <dbReference type="EMBL" id="RYU51946.1"/>
    </source>
</evidence>
<evidence type="ECO:0000256" key="10">
    <source>
        <dbReference type="PROSITE-ProRule" id="PRU00284"/>
    </source>
</evidence>
<keyword evidence="2" id="KW-1003">Cell membrane</keyword>
<dbReference type="PROSITE" id="PS50885">
    <property type="entry name" value="HAMP"/>
    <property type="match status" value="1"/>
</dbReference>
<reference evidence="17 18" key="1">
    <citation type="submission" date="2019-02" db="EMBL/GenBank/DDBJ databases">
        <title>Genome sequences of Aliivibrio finisterrensis strains from farmed Atlantic salmon.</title>
        <authorList>
            <person name="Bowman J.P."/>
        </authorList>
    </citation>
    <scope>NUCLEOTIDE SEQUENCE [LARGE SCALE GENOMIC DNA]</scope>
    <source>
        <strain evidence="16 18">A21</strain>
        <strain evidence="15 17">A46</strain>
    </source>
</reference>
<keyword evidence="6 12" id="KW-1133">Transmembrane helix</keyword>
<dbReference type="PANTHER" id="PTHR32089:SF39">
    <property type="entry name" value="METHYL-ACCEPTING CHEMOTAXIS PROTEIN HLYB"/>
    <property type="match status" value="1"/>
</dbReference>
<gene>
    <name evidence="16" type="ORF">ERW53_20100</name>
    <name evidence="15" type="ORF">ERW57_08545</name>
</gene>
<dbReference type="InterPro" id="IPR004089">
    <property type="entry name" value="MCPsignal_dom"/>
</dbReference>
<dbReference type="Proteomes" id="UP000294063">
    <property type="component" value="Unassembled WGS sequence"/>
</dbReference>
<name>A0A4Q5KX11_9GAMM</name>
<dbReference type="FunFam" id="1.10.287.950:FF:000001">
    <property type="entry name" value="Methyl-accepting chemotaxis sensory transducer"/>
    <property type="match status" value="1"/>
</dbReference>
<evidence type="ECO:0000313" key="17">
    <source>
        <dbReference type="Proteomes" id="UP000294063"/>
    </source>
</evidence>
<dbReference type="RefSeq" id="WP_130047946.1">
    <property type="nucleotide sequence ID" value="NZ_SEZK01000011.1"/>
</dbReference>
<comment type="caution">
    <text evidence="15">The sequence shown here is derived from an EMBL/GenBank/DDBJ whole genome shotgun (WGS) entry which is preliminary data.</text>
</comment>
<dbReference type="InterPro" id="IPR003660">
    <property type="entry name" value="HAMP_dom"/>
</dbReference>
<feature type="coiled-coil region" evidence="11">
    <location>
        <begin position="28"/>
        <end position="55"/>
    </location>
</feature>
<keyword evidence="3" id="KW-0488">Methylation</keyword>
<keyword evidence="11" id="KW-0175">Coiled coil</keyword>
<dbReference type="EMBL" id="SEZN01000070">
    <property type="protein sequence ID" value="RYU59199.1"/>
    <property type="molecule type" value="Genomic_DNA"/>
</dbReference>
<evidence type="ECO:0000256" key="5">
    <source>
        <dbReference type="ARBA" id="ARBA00022692"/>
    </source>
</evidence>
<evidence type="ECO:0000313" key="16">
    <source>
        <dbReference type="EMBL" id="RYU59199.1"/>
    </source>
</evidence>
<dbReference type="CDD" id="cd11386">
    <property type="entry name" value="MCP_signal"/>
    <property type="match status" value="1"/>
</dbReference>
<evidence type="ECO:0000256" key="7">
    <source>
        <dbReference type="ARBA" id="ARBA00023136"/>
    </source>
</evidence>
<evidence type="ECO:0000256" key="11">
    <source>
        <dbReference type="SAM" id="Coils"/>
    </source>
</evidence>
<dbReference type="Proteomes" id="UP000294166">
    <property type="component" value="Unassembled WGS sequence"/>
</dbReference>
<accession>A0A4Q5KX11</accession>
<dbReference type="GO" id="GO:0006935">
    <property type="term" value="P:chemotaxis"/>
    <property type="evidence" value="ECO:0007669"/>
    <property type="project" value="UniProtKB-KW"/>
</dbReference>
<evidence type="ECO:0000256" key="2">
    <source>
        <dbReference type="ARBA" id="ARBA00022475"/>
    </source>
</evidence>
<feature type="domain" description="Methyl-accepting transducer" evidence="13">
    <location>
        <begin position="320"/>
        <end position="556"/>
    </location>
</feature>
<proteinExistence type="inferred from homology"/>
<dbReference type="EMBL" id="SEZK01000011">
    <property type="protein sequence ID" value="RYU51946.1"/>
    <property type="molecule type" value="Genomic_DNA"/>
</dbReference>
<evidence type="ECO:0000256" key="12">
    <source>
        <dbReference type="SAM" id="Phobius"/>
    </source>
</evidence>
<dbReference type="SUPFAM" id="SSF58104">
    <property type="entry name" value="Methyl-accepting chemotaxis protein (MCP) signaling domain"/>
    <property type="match status" value="1"/>
</dbReference>
<keyword evidence="18" id="KW-1185">Reference proteome</keyword>
<feature type="transmembrane region" description="Helical" evidence="12">
    <location>
        <begin position="243"/>
        <end position="265"/>
    </location>
</feature>